<reference evidence="1 2" key="1">
    <citation type="submission" date="2014-11" db="EMBL/GenBank/DDBJ databases">
        <title>Genetic blueprint of the zoonotic pathogen Toxocara canis.</title>
        <authorList>
            <person name="Zhu X.-Q."/>
            <person name="Korhonen P.K."/>
            <person name="Cai H."/>
            <person name="Young N.D."/>
            <person name="Nejsum P."/>
            <person name="von Samson-Himmelstjerna G."/>
            <person name="Boag P.R."/>
            <person name="Tan P."/>
            <person name="Li Q."/>
            <person name="Min J."/>
            <person name="Yang Y."/>
            <person name="Wang X."/>
            <person name="Fang X."/>
            <person name="Hall R.S."/>
            <person name="Hofmann A."/>
            <person name="Sternberg P.W."/>
            <person name="Jex A.R."/>
            <person name="Gasser R.B."/>
        </authorList>
    </citation>
    <scope>NUCLEOTIDE SEQUENCE [LARGE SCALE GENOMIC DNA]</scope>
    <source>
        <strain evidence="1">PN_DK_2014</strain>
    </source>
</reference>
<sequence>MCATTEFVPFEMLPKKCCACFHRADNISITDRCQVTRSLTVVNLRSSYMSAVNLAVMYHANEKKVKTAGRDNSFFFKFNEYSVPSSRYPDPRALPFQGQVRNFEENSTSFLRVVPFGCCITVFSTS</sequence>
<protein>
    <submittedName>
        <fullName evidence="1">Uncharacterized protein</fullName>
    </submittedName>
</protein>
<evidence type="ECO:0000313" key="1">
    <source>
        <dbReference type="EMBL" id="KHN88157.1"/>
    </source>
</evidence>
<name>A0A0B2W3H1_TOXCA</name>
<evidence type="ECO:0000313" key="2">
    <source>
        <dbReference type="Proteomes" id="UP000031036"/>
    </source>
</evidence>
<dbReference type="Proteomes" id="UP000031036">
    <property type="component" value="Unassembled WGS sequence"/>
</dbReference>
<organism evidence="1 2">
    <name type="scientific">Toxocara canis</name>
    <name type="common">Canine roundworm</name>
    <dbReference type="NCBI Taxonomy" id="6265"/>
    <lineage>
        <taxon>Eukaryota</taxon>
        <taxon>Metazoa</taxon>
        <taxon>Ecdysozoa</taxon>
        <taxon>Nematoda</taxon>
        <taxon>Chromadorea</taxon>
        <taxon>Rhabditida</taxon>
        <taxon>Spirurina</taxon>
        <taxon>Ascaridomorpha</taxon>
        <taxon>Ascaridoidea</taxon>
        <taxon>Toxocaridae</taxon>
        <taxon>Toxocara</taxon>
    </lineage>
</organism>
<dbReference type="AlphaFoldDB" id="A0A0B2W3H1"/>
<gene>
    <name evidence="1" type="ORF">Tcan_00294</name>
</gene>
<keyword evidence="2" id="KW-1185">Reference proteome</keyword>
<comment type="caution">
    <text evidence="1">The sequence shown here is derived from an EMBL/GenBank/DDBJ whole genome shotgun (WGS) entry which is preliminary data.</text>
</comment>
<accession>A0A0B2W3H1</accession>
<proteinExistence type="predicted"/>
<dbReference type="EMBL" id="JPKZ01000263">
    <property type="protein sequence ID" value="KHN88157.1"/>
    <property type="molecule type" value="Genomic_DNA"/>
</dbReference>